<evidence type="ECO:0000313" key="2">
    <source>
        <dbReference type="Proteomes" id="UP000176576"/>
    </source>
</evidence>
<reference evidence="1 2" key="1">
    <citation type="journal article" date="2016" name="Nat. Commun.">
        <title>Thousands of microbial genomes shed light on interconnected biogeochemical processes in an aquifer system.</title>
        <authorList>
            <person name="Anantharaman K."/>
            <person name="Brown C.T."/>
            <person name="Hug L.A."/>
            <person name="Sharon I."/>
            <person name="Castelle C.J."/>
            <person name="Probst A.J."/>
            <person name="Thomas B.C."/>
            <person name="Singh A."/>
            <person name="Wilkins M.J."/>
            <person name="Karaoz U."/>
            <person name="Brodie E.L."/>
            <person name="Williams K.H."/>
            <person name="Hubbard S.S."/>
            <person name="Banfield J.F."/>
        </authorList>
    </citation>
    <scope>NUCLEOTIDE SEQUENCE [LARGE SCALE GENOMIC DNA]</scope>
</reference>
<sequence>MPKKHNPTVAELKSLFLAHFSVEQAKGVKLQAPLRQKFGNEVPLEELEELALINSKHMDWMSNLLARRLKRNRHTTPLISPRDTNRLVALLINESPETKDLTAKERKMLTEFVKKIVENGSNTMKVEVLSNKNSYKEYWRWITTVLDLAAERGIAPTELLTLERETDEITRRMFTKRQFILMYKEKMDRFAHVDIEKTVLQPMLELATACGDKSYRRELEQELEMQTRPKLRNYLRELKKVMDAFHKQEIKRIYATA</sequence>
<dbReference type="EMBL" id="MHNN01000018">
    <property type="protein sequence ID" value="OGZ45962.1"/>
    <property type="molecule type" value="Genomic_DNA"/>
</dbReference>
<dbReference type="STRING" id="1802117.A3J54_03085"/>
<gene>
    <name evidence="1" type="ORF">A3J54_03085</name>
</gene>
<protein>
    <submittedName>
        <fullName evidence="1">Uncharacterized protein</fullName>
    </submittedName>
</protein>
<dbReference type="AlphaFoldDB" id="A0A1G2G7A8"/>
<comment type="caution">
    <text evidence="1">The sequence shown here is derived from an EMBL/GenBank/DDBJ whole genome shotgun (WGS) entry which is preliminary data.</text>
</comment>
<evidence type="ECO:0000313" key="1">
    <source>
        <dbReference type="EMBL" id="OGZ45962.1"/>
    </source>
</evidence>
<proteinExistence type="predicted"/>
<accession>A0A1G2G7A8</accession>
<name>A0A1G2G7A8_9BACT</name>
<dbReference type="Proteomes" id="UP000176576">
    <property type="component" value="Unassembled WGS sequence"/>
</dbReference>
<organism evidence="1 2">
    <name type="scientific">Candidatus Ryanbacteria bacterium RIFCSPHIGHO2_02_FULL_45_13b</name>
    <dbReference type="NCBI Taxonomy" id="1802117"/>
    <lineage>
        <taxon>Bacteria</taxon>
        <taxon>Candidatus Ryaniibacteriota</taxon>
    </lineage>
</organism>